<feature type="non-terminal residue" evidence="1">
    <location>
        <position position="55"/>
    </location>
</feature>
<proteinExistence type="predicted"/>
<organism evidence="1">
    <name type="scientific">marine sediment metagenome</name>
    <dbReference type="NCBI Taxonomy" id="412755"/>
    <lineage>
        <taxon>unclassified sequences</taxon>
        <taxon>metagenomes</taxon>
        <taxon>ecological metagenomes</taxon>
    </lineage>
</organism>
<accession>A0A0F8YIM0</accession>
<gene>
    <name evidence="1" type="ORF">LCGC14_3088920</name>
</gene>
<dbReference type="EMBL" id="LAZR01066213">
    <property type="protein sequence ID" value="KKK54019.1"/>
    <property type="molecule type" value="Genomic_DNA"/>
</dbReference>
<reference evidence="1" key="1">
    <citation type="journal article" date="2015" name="Nature">
        <title>Complex archaea that bridge the gap between prokaryotes and eukaryotes.</title>
        <authorList>
            <person name="Spang A."/>
            <person name="Saw J.H."/>
            <person name="Jorgensen S.L."/>
            <person name="Zaremba-Niedzwiedzka K."/>
            <person name="Martijn J."/>
            <person name="Lind A.E."/>
            <person name="van Eijk R."/>
            <person name="Schleper C."/>
            <person name="Guy L."/>
            <person name="Ettema T.J."/>
        </authorList>
    </citation>
    <scope>NUCLEOTIDE SEQUENCE</scope>
</reference>
<protein>
    <submittedName>
        <fullName evidence="1">Uncharacterized protein</fullName>
    </submittedName>
</protein>
<dbReference type="AlphaFoldDB" id="A0A0F8YIM0"/>
<sequence>MMPCYTSEDGNVIICTPTIVATKVKYLYCPKCKKRRRVTIQLAEWYGWSGTCKAK</sequence>
<comment type="caution">
    <text evidence="1">The sequence shown here is derived from an EMBL/GenBank/DDBJ whole genome shotgun (WGS) entry which is preliminary data.</text>
</comment>
<evidence type="ECO:0000313" key="1">
    <source>
        <dbReference type="EMBL" id="KKK54019.1"/>
    </source>
</evidence>
<name>A0A0F8YIM0_9ZZZZ</name>